<dbReference type="NCBIfam" id="TIGR02426">
    <property type="entry name" value="protocat_pcaB"/>
    <property type="match status" value="1"/>
</dbReference>
<dbReference type="InterPro" id="IPR022761">
    <property type="entry name" value="Fumarate_lyase_N"/>
</dbReference>
<keyword evidence="1" id="KW-0456">Lyase</keyword>
<sequence>MSTRGALFDPVFGATLVSEHLSDQAWVTALLDVEAALSCAAATIGLADGNQCAAVAAAAAELSKPGGLDIVALGRASASGGNPVIPLVKILRERVAQDGIPGNVVHPGATSQDIMDSALMLLTRRAGSVVLADLTWAADSAARLARLHRSTPMVARTLGQQALPTTFGLLATSWFTALDAAANRLETVLSTLPVQFGGAAGTLAASYPNGLALADAFADELGLARQLVPWHTDRVTIAELATTLGIVAGAVSKPATDITVMASTELSEVTEKTPGGSSAMPHKQNPVAAVTARAAARRVPALVATALSNMDHEFARAAGPWHAEWETVTDLLRLAGGAAHQLCVSLAGLQVHTDSMARNLDITGGLILAERVTKALSAHTDRARDIVTAAAASGTRLDRDPAITEHLTAAELTELLDPAQYLGHATDLVDRALAARPTGGPR</sequence>
<dbReference type="Gene3D" id="1.20.200.10">
    <property type="entry name" value="Fumarase/aspartase (Central domain)"/>
    <property type="match status" value="1"/>
</dbReference>
<dbReference type="InterPro" id="IPR012789">
    <property type="entry name" value="Protocat_PcaB-like"/>
</dbReference>
<dbReference type="GO" id="GO:0016853">
    <property type="term" value="F:isomerase activity"/>
    <property type="evidence" value="ECO:0007669"/>
    <property type="project" value="UniProtKB-KW"/>
</dbReference>
<dbReference type="Gene3D" id="1.10.40.30">
    <property type="entry name" value="Fumarase/aspartase (C-terminal domain)"/>
    <property type="match status" value="1"/>
</dbReference>
<dbReference type="GO" id="GO:0016829">
    <property type="term" value="F:lyase activity"/>
    <property type="evidence" value="ECO:0007669"/>
    <property type="project" value="UniProtKB-KW"/>
</dbReference>
<evidence type="ECO:0000256" key="2">
    <source>
        <dbReference type="ARBA" id="ARBA00034772"/>
    </source>
</evidence>
<dbReference type="Pfam" id="PF00206">
    <property type="entry name" value="Lyase_1"/>
    <property type="match status" value="1"/>
</dbReference>
<dbReference type="SMART" id="SM00998">
    <property type="entry name" value="ADSL_C"/>
    <property type="match status" value="1"/>
</dbReference>
<dbReference type="PROSITE" id="PS00163">
    <property type="entry name" value="FUMARATE_LYASES"/>
    <property type="match status" value="1"/>
</dbReference>
<name>A0A652YTP4_NOCGL</name>
<protein>
    <submittedName>
        <fullName evidence="4">3-carboxy-cis,cis-muconate cycloisomerase</fullName>
    </submittedName>
</protein>
<evidence type="ECO:0000256" key="1">
    <source>
        <dbReference type="ARBA" id="ARBA00023239"/>
    </source>
</evidence>
<organism evidence="4">
    <name type="scientific">Nocardia globerula</name>
    <dbReference type="NCBI Taxonomy" id="1818"/>
    <lineage>
        <taxon>Bacteria</taxon>
        <taxon>Bacillati</taxon>
        <taxon>Actinomycetota</taxon>
        <taxon>Actinomycetes</taxon>
        <taxon>Mycobacteriales</taxon>
        <taxon>Nocardiaceae</taxon>
        <taxon>Nocardia</taxon>
    </lineage>
</organism>
<evidence type="ECO:0000313" key="4">
    <source>
        <dbReference type="EMBL" id="TYQ06471.1"/>
    </source>
</evidence>
<gene>
    <name evidence="4" type="ORF">FNL38_102607</name>
</gene>
<keyword evidence="4" id="KW-0413">Isomerase</keyword>
<dbReference type="InterPro" id="IPR008948">
    <property type="entry name" value="L-Aspartase-like"/>
</dbReference>
<dbReference type="InterPro" id="IPR019468">
    <property type="entry name" value="AdenyloSucc_lyase_C"/>
</dbReference>
<dbReference type="PANTHER" id="PTHR43172:SF2">
    <property type="entry name" value="ADENYLOSUCCINATE LYASE C-TERMINAL DOMAIN-CONTAINING PROTEIN"/>
    <property type="match status" value="1"/>
</dbReference>
<reference evidence="4" key="1">
    <citation type="submission" date="2019-07" db="EMBL/GenBank/DDBJ databases">
        <title>Genomic Encyclopedia of Type Strains, Phase IV (KMG-IV): sequencing the most valuable type-strain genomes for metagenomic binning, comparative biology and taxonomic classification.</title>
        <authorList>
            <person name="Goeker M."/>
        </authorList>
    </citation>
    <scope>NUCLEOTIDE SEQUENCE</scope>
    <source>
        <strain evidence="4">DSM 44596</strain>
    </source>
</reference>
<feature type="domain" description="Adenylosuccinate lyase C-terminal" evidence="3">
    <location>
        <begin position="364"/>
        <end position="433"/>
    </location>
</feature>
<dbReference type="GO" id="GO:0019619">
    <property type="term" value="P:3,4-dihydroxybenzoate catabolic process"/>
    <property type="evidence" value="ECO:0007669"/>
    <property type="project" value="InterPro"/>
</dbReference>
<dbReference type="AlphaFoldDB" id="A0A652YTP4"/>
<dbReference type="InterPro" id="IPR000362">
    <property type="entry name" value="Fumarate_lyase_fam"/>
</dbReference>
<comment type="similarity">
    <text evidence="2">Belongs to the class-II fumarase/aspartase family.</text>
</comment>
<evidence type="ECO:0000259" key="3">
    <source>
        <dbReference type="SMART" id="SM00998"/>
    </source>
</evidence>
<proteinExistence type="inferred from homology"/>
<dbReference type="EMBL" id="VNIQ01000002">
    <property type="protein sequence ID" value="TYQ06471.1"/>
    <property type="molecule type" value="Genomic_DNA"/>
</dbReference>
<dbReference type="PANTHER" id="PTHR43172">
    <property type="entry name" value="ADENYLOSUCCINATE LYASE"/>
    <property type="match status" value="1"/>
</dbReference>
<accession>A0A652YTP4</accession>
<dbReference type="InterPro" id="IPR020557">
    <property type="entry name" value="Fumarate_lyase_CS"/>
</dbReference>
<dbReference type="SUPFAM" id="SSF48557">
    <property type="entry name" value="L-aspartase-like"/>
    <property type="match status" value="1"/>
</dbReference>
<dbReference type="PRINTS" id="PR00149">
    <property type="entry name" value="FUMRATELYASE"/>
</dbReference>
<comment type="caution">
    <text evidence="4">The sequence shown here is derived from an EMBL/GenBank/DDBJ whole genome shotgun (WGS) entry which is preliminary data.</text>
</comment>